<dbReference type="CDD" id="cd07731">
    <property type="entry name" value="ComA-like_MBL-fold"/>
    <property type="match status" value="1"/>
</dbReference>
<name>A0A9D2CZ22_9FIRM</name>
<feature type="domain" description="Metallo-beta-lactamase" evidence="2">
    <location>
        <begin position="76"/>
        <end position="319"/>
    </location>
</feature>
<reference evidence="3" key="2">
    <citation type="submission" date="2021-04" db="EMBL/GenBank/DDBJ databases">
        <authorList>
            <person name="Gilroy R."/>
        </authorList>
    </citation>
    <scope>NUCLEOTIDE SEQUENCE</scope>
    <source>
        <strain evidence="3">CHK187-5294</strain>
    </source>
</reference>
<dbReference type="AlphaFoldDB" id="A0A9D2CZ22"/>
<comment type="caution">
    <text evidence="3">The sequence shown here is derived from an EMBL/GenBank/DDBJ whole genome shotgun (WGS) entry which is preliminary data.</text>
</comment>
<keyword evidence="1" id="KW-0472">Membrane</keyword>
<dbReference type="PANTHER" id="PTHR30619:SF1">
    <property type="entry name" value="RECOMBINATION PROTEIN 2"/>
    <property type="match status" value="1"/>
</dbReference>
<dbReference type="EMBL" id="DXCL01000026">
    <property type="protein sequence ID" value="HIZ03500.1"/>
    <property type="molecule type" value="Genomic_DNA"/>
</dbReference>
<protein>
    <submittedName>
        <fullName evidence="3">MBL fold metallo-hydrolase</fullName>
    </submittedName>
</protein>
<dbReference type="InterPro" id="IPR052159">
    <property type="entry name" value="Competence_DNA_uptake"/>
</dbReference>
<evidence type="ECO:0000313" key="3">
    <source>
        <dbReference type="EMBL" id="HIZ03500.1"/>
    </source>
</evidence>
<evidence type="ECO:0000256" key="1">
    <source>
        <dbReference type="SAM" id="Phobius"/>
    </source>
</evidence>
<dbReference type="Pfam" id="PF00753">
    <property type="entry name" value="Lactamase_B"/>
    <property type="match status" value="1"/>
</dbReference>
<keyword evidence="1" id="KW-0812">Transmembrane</keyword>
<dbReference type="SUPFAM" id="SSF56281">
    <property type="entry name" value="Metallo-hydrolase/oxidoreductase"/>
    <property type="match status" value="1"/>
</dbReference>
<accession>A0A9D2CZ22</accession>
<dbReference type="InterPro" id="IPR035681">
    <property type="entry name" value="ComA-like_MBL"/>
</dbReference>
<dbReference type="InterPro" id="IPR001279">
    <property type="entry name" value="Metallo-B-lactamas"/>
</dbReference>
<dbReference type="Proteomes" id="UP000824132">
    <property type="component" value="Unassembled WGS sequence"/>
</dbReference>
<evidence type="ECO:0000313" key="4">
    <source>
        <dbReference type="Proteomes" id="UP000824132"/>
    </source>
</evidence>
<proteinExistence type="predicted"/>
<reference evidence="3" key="1">
    <citation type="journal article" date="2021" name="PeerJ">
        <title>Extensive microbial diversity within the chicken gut microbiome revealed by metagenomics and culture.</title>
        <authorList>
            <person name="Gilroy R."/>
            <person name="Ravi A."/>
            <person name="Getino M."/>
            <person name="Pursley I."/>
            <person name="Horton D.L."/>
            <person name="Alikhan N.F."/>
            <person name="Baker D."/>
            <person name="Gharbi K."/>
            <person name="Hall N."/>
            <person name="Watson M."/>
            <person name="Adriaenssens E.M."/>
            <person name="Foster-Nyarko E."/>
            <person name="Jarju S."/>
            <person name="Secka A."/>
            <person name="Antonio M."/>
            <person name="Oren A."/>
            <person name="Chaudhuri R.R."/>
            <person name="La Ragione R."/>
            <person name="Hildebrand F."/>
            <person name="Pallen M.J."/>
        </authorList>
    </citation>
    <scope>NUCLEOTIDE SEQUENCE</scope>
    <source>
        <strain evidence="3">CHK187-5294</strain>
    </source>
</reference>
<dbReference type="Gene3D" id="3.60.15.10">
    <property type="entry name" value="Ribonuclease Z/Hydroxyacylglutathione hydrolase-like"/>
    <property type="match status" value="1"/>
</dbReference>
<dbReference type="InterPro" id="IPR036866">
    <property type="entry name" value="RibonucZ/Hydroxyglut_hydro"/>
</dbReference>
<dbReference type="PANTHER" id="PTHR30619">
    <property type="entry name" value="DNA INTERNALIZATION/COMPETENCE PROTEIN COMEC/REC2"/>
    <property type="match status" value="1"/>
</dbReference>
<gene>
    <name evidence="3" type="ORF">H9727_04370</name>
</gene>
<evidence type="ECO:0000259" key="2">
    <source>
        <dbReference type="Pfam" id="PF00753"/>
    </source>
</evidence>
<keyword evidence="1" id="KW-1133">Transmembrane helix</keyword>
<organism evidence="3 4">
    <name type="scientific">Candidatus Borkfalkia avistercoris</name>
    <dbReference type="NCBI Taxonomy" id="2838504"/>
    <lineage>
        <taxon>Bacteria</taxon>
        <taxon>Bacillati</taxon>
        <taxon>Bacillota</taxon>
        <taxon>Clostridia</taxon>
        <taxon>Christensenellales</taxon>
        <taxon>Christensenellaceae</taxon>
        <taxon>Candidatus Borkfalkia</taxon>
    </lineage>
</organism>
<sequence>MKKKEAAVRTAVAGGKKKRSKKLRVLALCAAGIFAAALVLVLLHFYYCPLNFLWTKFSNPDIPPRQAGELRVHFIDVGQGDAIVAELPDGKSMIVDAGGEAYASRSSLLRYVNALGIKKFDYLILSHPDEDHAGGMDDVLACYGAEKAFIPYIVSFGADSSYADFLDRLSREGCDTEISSTYDAVLSEQADAFYYFMILSPFESGVEGSYYDAANQDGATDTDVNNASAVVWLEYAGRSVLLTGDIGEEVEEKLVSDYEALGTSLFERERLTSWGERVTLAPALEGLDFLKVSHHGSASSSSSAFLRLTSPEAAFVSVGAGNSYGHPAQETVGRLNEIGARIYRTDESGSIVLTICSDGTYNIQTIGRN</sequence>
<feature type="transmembrane region" description="Helical" evidence="1">
    <location>
        <begin position="25"/>
        <end position="47"/>
    </location>
</feature>